<dbReference type="InterPro" id="IPR000847">
    <property type="entry name" value="LysR_HTH_N"/>
</dbReference>
<name>A0A3R7EVS5_9BURK</name>
<evidence type="ECO:0000256" key="4">
    <source>
        <dbReference type="ARBA" id="ARBA00023163"/>
    </source>
</evidence>
<proteinExistence type="inferred from homology"/>
<comment type="similarity">
    <text evidence="1">Belongs to the LysR transcriptional regulatory family.</text>
</comment>
<reference evidence="6 7" key="1">
    <citation type="submission" date="2016-07" db="EMBL/GenBank/DDBJ databases">
        <title>Genome analysis of Burkholderia fungorum ES3-20.</title>
        <authorList>
            <person name="Xu D."/>
            <person name="Yao R."/>
            <person name="Zheng S."/>
        </authorList>
    </citation>
    <scope>NUCLEOTIDE SEQUENCE [LARGE SCALE GENOMIC DNA]</scope>
    <source>
        <strain evidence="6 7">ES3-20</strain>
    </source>
</reference>
<evidence type="ECO:0000259" key="5">
    <source>
        <dbReference type="PROSITE" id="PS50931"/>
    </source>
</evidence>
<gene>
    <name evidence="6" type="ORF">BCY88_15165</name>
</gene>
<feature type="domain" description="HTH lysR-type" evidence="5">
    <location>
        <begin position="12"/>
        <end position="69"/>
    </location>
</feature>
<dbReference type="OrthoDB" id="9125706at2"/>
<comment type="caution">
    <text evidence="6">The sequence shown here is derived from an EMBL/GenBank/DDBJ whole genome shotgun (WGS) entry which is preliminary data.</text>
</comment>
<dbReference type="RefSeq" id="WP_120342821.1">
    <property type="nucleotide sequence ID" value="NZ_MCAS01000002.1"/>
</dbReference>
<evidence type="ECO:0000313" key="7">
    <source>
        <dbReference type="Proteomes" id="UP000283709"/>
    </source>
</evidence>
<accession>A0A3R7EVS5</accession>
<protein>
    <recommendedName>
        <fullName evidence="5">HTH lysR-type domain-containing protein</fullName>
    </recommendedName>
</protein>
<evidence type="ECO:0000256" key="3">
    <source>
        <dbReference type="ARBA" id="ARBA00023125"/>
    </source>
</evidence>
<dbReference type="InterPro" id="IPR050389">
    <property type="entry name" value="LysR-type_TF"/>
</dbReference>
<dbReference type="Gene3D" id="3.40.190.10">
    <property type="entry name" value="Periplasmic binding protein-like II"/>
    <property type="match status" value="2"/>
</dbReference>
<sequence>MNRRAQTSEARIDLALLEVLDAVYVERNIGRAALRLDVSQPVVSGALTRLRLLLKDQLFRRCPGGVEPTELVNLIAPAIHRSLSEIHDTLQEAGTFVPEQSDRTFVISMSDSGELSFLPTLHRHLATIAPNLRLRSVKIPLGELASALETNAVHIALGQLPDMGVEFERAHLFDQDYVLVMGEHHPLAGQTITRELLAQFEFVLVGRFPDVEQLIAEQGLTGQVRLRVAHYLAVPMILSTSNLAVWLPRSLIAPLALLGRYRASSVATLERNFSLSAVRHRRSARDPGAQWFWEQVTQLISGVDRERG</sequence>
<dbReference type="Proteomes" id="UP000283709">
    <property type="component" value="Unassembled WGS sequence"/>
</dbReference>
<dbReference type="PANTHER" id="PTHR30118:SF15">
    <property type="entry name" value="TRANSCRIPTIONAL REGULATORY PROTEIN"/>
    <property type="match status" value="1"/>
</dbReference>
<dbReference type="SUPFAM" id="SSF53850">
    <property type="entry name" value="Periplasmic binding protein-like II"/>
    <property type="match status" value="1"/>
</dbReference>
<dbReference type="GO" id="GO:0003700">
    <property type="term" value="F:DNA-binding transcription factor activity"/>
    <property type="evidence" value="ECO:0007669"/>
    <property type="project" value="InterPro"/>
</dbReference>
<dbReference type="EMBL" id="MCAS01000002">
    <property type="protein sequence ID" value="RKF50100.1"/>
    <property type="molecule type" value="Genomic_DNA"/>
</dbReference>
<dbReference type="PROSITE" id="PS50931">
    <property type="entry name" value="HTH_LYSR"/>
    <property type="match status" value="1"/>
</dbReference>
<keyword evidence="3" id="KW-0238">DNA-binding</keyword>
<dbReference type="AlphaFoldDB" id="A0A3R7EVS5"/>
<dbReference type="Pfam" id="PF00126">
    <property type="entry name" value="HTH_1"/>
    <property type="match status" value="1"/>
</dbReference>
<evidence type="ECO:0000256" key="2">
    <source>
        <dbReference type="ARBA" id="ARBA00023015"/>
    </source>
</evidence>
<organism evidence="6 7">
    <name type="scientific">Paraburkholderia fungorum</name>
    <dbReference type="NCBI Taxonomy" id="134537"/>
    <lineage>
        <taxon>Bacteria</taxon>
        <taxon>Pseudomonadati</taxon>
        <taxon>Pseudomonadota</taxon>
        <taxon>Betaproteobacteria</taxon>
        <taxon>Burkholderiales</taxon>
        <taxon>Burkholderiaceae</taxon>
        <taxon>Paraburkholderia</taxon>
    </lineage>
</organism>
<dbReference type="SUPFAM" id="SSF46785">
    <property type="entry name" value="Winged helix' DNA-binding domain"/>
    <property type="match status" value="1"/>
</dbReference>
<dbReference type="Pfam" id="PF03466">
    <property type="entry name" value="LysR_substrate"/>
    <property type="match status" value="1"/>
</dbReference>
<dbReference type="PANTHER" id="PTHR30118">
    <property type="entry name" value="HTH-TYPE TRANSCRIPTIONAL REGULATOR LEUO-RELATED"/>
    <property type="match status" value="1"/>
</dbReference>
<evidence type="ECO:0000256" key="1">
    <source>
        <dbReference type="ARBA" id="ARBA00009437"/>
    </source>
</evidence>
<dbReference type="InterPro" id="IPR036390">
    <property type="entry name" value="WH_DNA-bd_sf"/>
</dbReference>
<keyword evidence="2" id="KW-0805">Transcription regulation</keyword>
<keyword evidence="4" id="KW-0804">Transcription</keyword>
<dbReference type="InterPro" id="IPR005119">
    <property type="entry name" value="LysR_subst-bd"/>
</dbReference>
<dbReference type="GO" id="GO:0003677">
    <property type="term" value="F:DNA binding"/>
    <property type="evidence" value="ECO:0007669"/>
    <property type="project" value="UniProtKB-KW"/>
</dbReference>
<dbReference type="Gene3D" id="1.10.10.10">
    <property type="entry name" value="Winged helix-like DNA-binding domain superfamily/Winged helix DNA-binding domain"/>
    <property type="match status" value="1"/>
</dbReference>
<dbReference type="InterPro" id="IPR036388">
    <property type="entry name" value="WH-like_DNA-bd_sf"/>
</dbReference>
<evidence type="ECO:0000313" key="6">
    <source>
        <dbReference type="EMBL" id="RKF50100.1"/>
    </source>
</evidence>